<keyword evidence="3" id="KW-1185">Reference proteome</keyword>
<feature type="domain" description="Glycosyltransferase 2-like" evidence="1">
    <location>
        <begin position="4"/>
        <end position="141"/>
    </location>
</feature>
<protein>
    <submittedName>
        <fullName evidence="2">Glycosyltransferase</fullName>
    </submittedName>
</protein>
<dbReference type="PANTHER" id="PTHR43685:SF2">
    <property type="entry name" value="GLYCOSYLTRANSFERASE 2-LIKE DOMAIN-CONTAINING PROTEIN"/>
    <property type="match status" value="1"/>
</dbReference>
<dbReference type="CDD" id="cd06433">
    <property type="entry name" value="GT_2_WfgS_like"/>
    <property type="match status" value="1"/>
</dbReference>
<reference evidence="2 3" key="1">
    <citation type="submission" date="2018-06" db="EMBL/GenBank/DDBJ databases">
        <title>Flavobacterium sp IMCC34762, genome.</title>
        <authorList>
            <person name="Joung Y."/>
            <person name="Cho J."/>
            <person name="Song J."/>
        </authorList>
    </citation>
    <scope>NUCLEOTIDE SEQUENCE [LARGE SCALE GENOMIC DNA]</scope>
    <source>
        <strain evidence="2 3">IMCC34762</strain>
    </source>
</reference>
<evidence type="ECO:0000313" key="2">
    <source>
        <dbReference type="EMBL" id="PZX92480.1"/>
    </source>
</evidence>
<dbReference type="OrthoDB" id="9788101at2"/>
<dbReference type="Pfam" id="PF00535">
    <property type="entry name" value="Glycos_transf_2"/>
    <property type="match status" value="1"/>
</dbReference>
<sequence length="248" mass="28650">MKISIITVVYNNEKTIQEAMKSVLLQSYKNIEYVIIDGGSKDNTVNLIDEFKDQLGYFVSERDKGLYDAMNKGIKACSGDVIGILNSDDLYQDLDVLAAVMEQFNNDPDLDILYGDLVYVKSDDTNKVVRNWKSKSYCNNFFENANVPPHPSLFVRSKVYKEAGLFDLQYKLAADYELMLRMFKKHNFKSKYINRLIIKMRLGGATNQSFTNIVNQNKEILKAWKNNNLQAPVHLMPLRIFKRLTQFI</sequence>
<comment type="caution">
    <text evidence="2">The sequence shown here is derived from an EMBL/GenBank/DDBJ whole genome shotgun (WGS) entry which is preliminary data.</text>
</comment>
<organism evidence="2 3">
    <name type="scientific">Flavobacterium aquariorum</name>
    <dbReference type="NCBI Taxonomy" id="2217670"/>
    <lineage>
        <taxon>Bacteria</taxon>
        <taxon>Pseudomonadati</taxon>
        <taxon>Bacteroidota</taxon>
        <taxon>Flavobacteriia</taxon>
        <taxon>Flavobacteriales</taxon>
        <taxon>Flavobacteriaceae</taxon>
        <taxon>Flavobacterium</taxon>
    </lineage>
</organism>
<dbReference type="EMBL" id="QKXH01000010">
    <property type="protein sequence ID" value="PZX92480.1"/>
    <property type="molecule type" value="Genomic_DNA"/>
</dbReference>
<dbReference type="InterPro" id="IPR050834">
    <property type="entry name" value="Glycosyltransf_2"/>
</dbReference>
<keyword evidence="2" id="KW-0808">Transferase</keyword>
<accession>A0A2W7TUR2</accession>
<evidence type="ECO:0000259" key="1">
    <source>
        <dbReference type="Pfam" id="PF00535"/>
    </source>
</evidence>
<proteinExistence type="predicted"/>
<dbReference type="Proteomes" id="UP000249177">
    <property type="component" value="Unassembled WGS sequence"/>
</dbReference>
<gene>
    <name evidence="2" type="ORF">DOS84_15280</name>
</gene>
<dbReference type="SUPFAM" id="SSF53448">
    <property type="entry name" value="Nucleotide-diphospho-sugar transferases"/>
    <property type="match status" value="1"/>
</dbReference>
<dbReference type="InterPro" id="IPR001173">
    <property type="entry name" value="Glyco_trans_2-like"/>
</dbReference>
<dbReference type="PANTHER" id="PTHR43685">
    <property type="entry name" value="GLYCOSYLTRANSFERASE"/>
    <property type="match status" value="1"/>
</dbReference>
<dbReference type="InterPro" id="IPR029044">
    <property type="entry name" value="Nucleotide-diphossugar_trans"/>
</dbReference>
<name>A0A2W7TUR2_9FLAO</name>
<dbReference type="RefSeq" id="WP_111410987.1">
    <property type="nucleotide sequence ID" value="NZ_QKXH01000010.1"/>
</dbReference>
<dbReference type="AlphaFoldDB" id="A0A2W7TUR2"/>
<dbReference type="Gene3D" id="3.90.550.10">
    <property type="entry name" value="Spore Coat Polysaccharide Biosynthesis Protein SpsA, Chain A"/>
    <property type="match status" value="1"/>
</dbReference>
<evidence type="ECO:0000313" key="3">
    <source>
        <dbReference type="Proteomes" id="UP000249177"/>
    </source>
</evidence>
<dbReference type="GO" id="GO:0016740">
    <property type="term" value="F:transferase activity"/>
    <property type="evidence" value="ECO:0007669"/>
    <property type="project" value="UniProtKB-KW"/>
</dbReference>